<dbReference type="PANTHER" id="PTHR34978">
    <property type="entry name" value="POSSIBLE SENSOR-TRANSDUCER PROTEIN BLAR"/>
    <property type="match status" value="1"/>
</dbReference>
<evidence type="ECO:0000256" key="3">
    <source>
        <dbReference type="SAM" id="Phobius"/>
    </source>
</evidence>
<dbReference type="AlphaFoldDB" id="A0A2K8ZBU5"/>
<dbReference type="EMBL" id="CP025096">
    <property type="protein sequence ID" value="AUD07314.1"/>
    <property type="molecule type" value="Genomic_DNA"/>
</dbReference>
<dbReference type="Pfam" id="PF05569">
    <property type="entry name" value="Peptidase_M56"/>
    <property type="match status" value="1"/>
</dbReference>
<feature type="domain" description="Peptidase M56" evidence="4">
    <location>
        <begin position="18"/>
        <end position="265"/>
    </location>
</feature>
<dbReference type="OrthoDB" id="15218at2"/>
<dbReference type="Proteomes" id="UP000232883">
    <property type="component" value="Chromosome"/>
</dbReference>
<evidence type="ECO:0000313" key="5">
    <source>
        <dbReference type="EMBL" id="AUD07314.1"/>
    </source>
</evidence>
<keyword evidence="6" id="KW-1185">Reference proteome</keyword>
<feature type="coiled-coil region" evidence="1">
    <location>
        <begin position="586"/>
        <end position="648"/>
    </location>
</feature>
<evidence type="ECO:0000313" key="6">
    <source>
        <dbReference type="Proteomes" id="UP000232883"/>
    </source>
</evidence>
<name>A0A2K8ZBU5_9BACT</name>
<evidence type="ECO:0000256" key="1">
    <source>
        <dbReference type="SAM" id="Coils"/>
    </source>
</evidence>
<accession>A0A2K8ZBU5</accession>
<dbReference type="CDD" id="cd07341">
    <property type="entry name" value="M56_BlaR1_MecR1_like"/>
    <property type="match status" value="1"/>
</dbReference>
<gene>
    <name evidence="5" type="ORF">CWM47_14830</name>
</gene>
<keyword evidence="1" id="KW-0175">Coiled coil</keyword>
<proteinExistence type="predicted"/>
<organism evidence="5 6">
    <name type="scientific">Spirosoma pollinicola</name>
    <dbReference type="NCBI Taxonomy" id="2057025"/>
    <lineage>
        <taxon>Bacteria</taxon>
        <taxon>Pseudomonadati</taxon>
        <taxon>Bacteroidota</taxon>
        <taxon>Cytophagia</taxon>
        <taxon>Cytophagales</taxon>
        <taxon>Cytophagaceae</taxon>
        <taxon>Spirosoma</taxon>
    </lineage>
</organism>
<feature type="transmembrane region" description="Helical" evidence="3">
    <location>
        <begin position="52"/>
        <end position="71"/>
    </location>
</feature>
<dbReference type="Gene3D" id="3.30.2010.10">
    <property type="entry name" value="Metalloproteases ('zincins'), catalytic domain"/>
    <property type="match status" value="1"/>
</dbReference>
<feature type="transmembrane region" description="Helical" evidence="3">
    <location>
        <begin position="320"/>
        <end position="344"/>
    </location>
</feature>
<feature type="transmembrane region" description="Helical" evidence="3">
    <location>
        <begin position="20"/>
        <end position="40"/>
    </location>
</feature>
<evidence type="ECO:0000259" key="4">
    <source>
        <dbReference type="Pfam" id="PF05569"/>
    </source>
</evidence>
<dbReference type="KEGG" id="spir:CWM47_14830"/>
<evidence type="ECO:0000256" key="2">
    <source>
        <dbReference type="SAM" id="MobiDB-lite"/>
    </source>
</evidence>
<dbReference type="PANTHER" id="PTHR34978:SF3">
    <property type="entry name" value="SLR0241 PROTEIN"/>
    <property type="match status" value="1"/>
</dbReference>
<feature type="compositionally biased region" description="Pro residues" evidence="2">
    <location>
        <begin position="675"/>
        <end position="684"/>
    </location>
</feature>
<keyword evidence="3" id="KW-0812">Transmembrane</keyword>
<sequence>MNALDFLSNPVANALGWTLLHAVWQGFALVLPIAVVLHLLRNQSSELRYRIGTLTLLSQLLVSAITFVWYYKPLADTFAPNAVSINAYALPIRWQDVAKTLPWPQQMQLFLENHLSQFVFIYLIGVALFGLRLAGGWLYLQRLIKTAMHPSTAVWMQLTERLRLTLDVRAVVQVRESSRIAVPMVVGVLKPVLLLPVALVTNLTTRQIEAILAHELAHIKRHDYAVNLLQSVVEVLYFFHPALWWLSARVREEREHCCDDLAVQACGGDGRILAQALARVEELRLTAVNSSPKLAMAFATNRQQLLHRVRRMLGVPSRPFISNGSLAGLTLATILLMSVSVYAVQKQDKPKHKISRPHPVSTRKHKIDSDSEYEMVDNQTLSRIIWKGHKLSAARIQKLQHILDQVMAGQLSLDDVSQPDRDILLTIIEKNNAFDQGMGALANGLAHIDYSNIVASALADVPLSPDGTVEGLAKVDYNNIIKDAFSSLAPSKSLLDSLDKQRLSHQRQLDSLSQLTAQRSKQMQTIHLQMEKLRFPIEELQRNQEVLNWRKDKLMEQRNALVEKHQKLLYNDGKQKLSQDDIEKQLATLEPEIKKLEGNMEALNKQFEAINAKEDEVKLPMEKLERESEQLEEQINKLSEEVDRHGDGMARLFPERLERLDRVEALESTERPLRIPRPPKPPRSVAPAAPSAPLHAMPALTPAPALAPMRSRVNVPKIPRTMPKPAVAPKPE</sequence>
<protein>
    <recommendedName>
        <fullName evidence="4">Peptidase M56 domain-containing protein</fullName>
    </recommendedName>
</protein>
<dbReference type="Gene3D" id="1.10.287.1490">
    <property type="match status" value="1"/>
</dbReference>
<keyword evidence="3" id="KW-1133">Transmembrane helix</keyword>
<keyword evidence="3" id="KW-0472">Membrane</keyword>
<dbReference type="InterPro" id="IPR008756">
    <property type="entry name" value="Peptidase_M56"/>
</dbReference>
<feature type="coiled-coil region" evidence="1">
    <location>
        <begin position="495"/>
        <end position="557"/>
    </location>
</feature>
<dbReference type="RefSeq" id="WP_100993882.1">
    <property type="nucleotide sequence ID" value="NZ_CP025096.1"/>
</dbReference>
<feature type="region of interest" description="Disordered" evidence="2">
    <location>
        <begin position="668"/>
        <end position="732"/>
    </location>
</feature>
<reference evidence="5 6" key="1">
    <citation type="submission" date="2017-11" db="EMBL/GenBank/DDBJ databases">
        <title>Taxonomic description and genome sequences of Spirosoma HA7 sp. nov., isolated from pollen microhabitat of Corylus avellana.</title>
        <authorList>
            <person name="Ambika Manirajan B."/>
            <person name="Suarez C."/>
            <person name="Ratering S."/>
            <person name="Geissler-Plaum R."/>
            <person name="Cardinale M."/>
            <person name="Sylvia S."/>
        </authorList>
    </citation>
    <scope>NUCLEOTIDE SEQUENCE [LARGE SCALE GENOMIC DNA]</scope>
    <source>
        <strain evidence="5 6">HA7</strain>
    </source>
</reference>
<feature type="transmembrane region" description="Helical" evidence="3">
    <location>
        <begin position="119"/>
        <end position="140"/>
    </location>
</feature>
<feature type="compositionally biased region" description="Low complexity" evidence="2">
    <location>
        <begin position="685"/>
        <end position="708"/>
    </location>
</feature>
<dbReference type="InterPro" id="IPR052173">
    <property type="entry name" value="Beta-lactam_resp_regulator"/>
</dbReference>